<feature type="domain" description="Endonuclease/exonuclease/phosphatase" evidence="1">
    <location>
        <begin position="116"/>
        <end position="363"/>
    </location>
</feature>
<dbReference type="PANTHER" id="PTHR42834">
    <property type="entry name" value="ENDONUCLEASE/EXONUCLEASE/PHOSPHATASE FAMILY PROTEIN (AFU_ORTHOLOGUE AFUA_3G09210)"/>
    <property type="match status" value="1"/>
</dbReference>
<reference evidence="3" key="1">
    <citation type="submission" date="2016-10" db="EMBL/GenBank/DDBJ databases">
        <authorList>
            <person name="Varghese N."/>
            <person name="Submissions S."/>
        </authorList>
    </citation>
    <scope>NUCLEOTIDE SEQUENCE [LARGE SCALE GENOMIC DNA]</scope>
    <source>
        <strain evidence="3">DSM 22329</strain>
    </source>
</reference>
<evidence type="ECO:0000259" key="1">
    <source>
        <dbReference type="Pfam" id="PF03372"/>
    </source>
</evidence>
<gene>
    <name evidence="2" type="ORF">SAMN04489867_2222</name>
</gene>
<protein>
    <submittedName>
        <fullName evidence="2">Metal-dependent hydrolase, endonuclease/exonuclease/phosphatase family</fullName>
    </submittedName>
</protein>
<keyword evidence="2" id="KW-0540">Nuclease</keyword>
<keyword evidence="2" id="KW-0255">Endonuclease</keyword>
<organism evidence="2 3">
    <name type="scientific">Pedococcus dokdonensis</name>
    <dbReference type="NCBI Taxonomy" id="443156"/>
    <lineage>
        <taxon>Bacteria</taxon>
        <taxon>Bacillati</taxon>
        <taxon>Actinomycetota</taxon>
        <taxon>Actinomycetes</taxon>
        <taxon>Micrococcales</taxon>
        <taxon>Intrasporangiaceae</taxon>
        <taxon>Pedococcus</taxon>
    </lineage>
</organism>
<dbReference type="GO" id="GO:0004519">
    <property type="term" value="F:endonuclease activity"/>
    <property type="evidence" value="ECO:0007669"/>
    <property type="project" value="UniProtKB-KW"/>
</dbReference>
<dbReference type="InterPro" id="IPR005135">
    <property type="entry name" value="Endo/exonuclease/phosphatase"/>
</dbReference>
<keyword evidence="2" id="KW-0378">Hydrolase</keyword>
<dbReference type="AlphaFoldDB" id="A0A1H0S6A8"/>
<dbReference type="RefSeq" id="WP_091785263.1">
    <property type="nucleotide sequence ID" value="NZ_LT629711.1"/>
</dbReference>
<keyword evidence="3" id="KW-1185">Reference proteome</keyword>
<dbReference type="SUPFAM" id="SSF56219">
    <property type="entry name" value="DNase I-like"/>
    <property type="match status" value="1"/>
</dbReference>
<proteinExistence type="predicted"/>
<dbReference type="Gene3D" id="3.60.10.10">
    <property type="entry name" value="Endonuclease/exonuclease/phosphatase"/>
    <property type="match status" value="1"/>
</dbReference>
<dbReference type="OrthoDB" id="1398885at2"/>
<keyword evidence="2" id="KW-0269">Exonuclease</keyword>
<sequence length="372" mass="40849">MRIASFNVENLFDRAKLLAADDWATYRALLDTYAKLTRTLQHPAYSATDKTNIVKWLVALGLEASDSGTYVVLRQNRGRLLTRPRTGGITIVADGRTDWVGWLELKTEAVTELAVRHTAQVVHDLGADVLGVVEAESRIALQRFNVDLLRPISDRIYGHIMLIDGNDDRGIDVGVMTRGDHPIERIVSHVDDADLAGPIFGRDCPEYTVALPSGVRLLVLVNHFKSKGYGSAGDSNRRRERQAGRVAEIYRARRAEGVDHIVILGDLNDTPDSAPLKPLLVGPSGQPTDLKDIATHPSFDDGGWPGTYTTGRAGNKIDYVLCSPAVFAKVTASGIFRKGVWTASGRWEMYPTLTREQDAASDHAAIWADLDL</sequence>
<accession>A0A1H0S6A8</accession>
<dbReference type="Pfam" id="PF03372">
    <property type="entry name" value="Exo_endo_phos"/>
    <property type="match status" value="1"/>
</dbReference>
<dbReference type="PANTHER" id="PTHR42834:SF1">
    <property type="entry name" value="ENDONUCLEASE_EXONUCLEASE_PHOSPHATASE FAMILY PROTEIN (AFU_ORTHOLOGUE AFUA_3G09210)"/>
    <property type="match status" value="1"/>
</dbReference>
<dbReference type="InterPro" id="IPR036691">
    <property type="entry name" value="Endo/exonu/phosph_ase_sf"/>
</dbReference>
<name>A0A1H0S6A8_9MICO</name>
<dbReference type="STRING" id="443156.SAMN04489867_2222"/>
<dbReference type="Proteomes" id="UP000199077">
    <property type="component" value="Chromosome I"/>
</dbReference>
<evidence type="ECO:0000313" key="3">
    <source>
        <dbReference type="Proteomes" id="UP000199077"/>
    </source>
</evidence>
<evidence type="ECO:0000313" key="2">
    <source>
        <dbReference type="EMBL" id="SDP37175.1"/>
    </source>
</evidence>
<dbReference type="GO" id="GO:0004527">
    <property type="term" value="F:exonuclease activity"/>
    <property type="evidence" value="ECO:0007669"/>
    <property type="project" value="UniProtKB-KW"/>
</dbReference>
<dbReference type="EMBL" id="LT629711">
    <property type="protein sequence ID" value="SDP37175.1"/>
    <property type="molecule type" value="Genomic_DNA"/>
</dbReference>